<reference evidence="4 5" key="1">
    <citation type="journal article" date="2015" name="Genome Biol. Evol.">
        <title>Comparative Genomics of a Bacterivorous Green Alga Reveals Evolutionary Causalities and Consequences of Phago-Mixotrophic Mode of Nutrition.</title>
        <authorList>
            <person name="Burns J.A."/>
            <person name="Paasch A."/>
            <person name="Narechania A."/>
            <person name="Kim E."/>
        </authorList>
    </citation>
    <scope>NUCLEOTIDE SEQUENCE [LARGE SCALE GENOMIC DNA]</scope>
    <source>
        <strain evidence="4 5">PLY_AMNH</strain>
    </source>
</reference>
<organism evidence="4 5">
    <name type="scientific">Cymbomonas tetramitiformis</name>
    <dbReference type="NCBI Taxonomy" id="36881"/>
    <lineage>
        <taxon>Eukaryota</taxon>
        <taxon>Viridiplantae</taxon>
        <taxon>Chlorophyta</taxon>
        <taxon>Pyramimonadophyceae</taxon>
        <taxon>Pyramimonadales</taxon>
        <taxon>Pyramimonadaceae</taxon>
        <taxon>Cymbomonas</taxon>
    </lineage>
</organism>
<comment type="caution">
    <text evidence="4">The sequence shown here is derived from an EMBL/GenBank/DDBJ whole genome shotgun (WGS) entry which is preliminary data.</text>
</comment>
<evidence type="ECO:0008006" key="6">
    <source>
        <dbReference type="Google" id="ProtNLM"/>
    </source>
</evidence>
<dbReference type="GO" id="GO:0006749">
    <property type="term" value="P:glutathione metabolic process"/>
    <property type="evidence" value="ECO:0007669"/>
    <property type="project" value="TreeGrafter"/>
</dbReference>
<proteinExistence type="predicted"/>
<evidence type="ECO:0000259" key="2">
    <source>
        <dbReference type="PROSITE" id="PS50404"/>
    </source>
</evidence>
<dbReference type="SFLD" id="SFLDS00019">
    <property type="entry name" value="Glutathione_Transferase_(cytos"/>
    <property type="match status" value="1"/>
</dbReference>
<dbReference type="Pfam" id="PF14497">
    <property type="entry name" value="GST_C_3"/>
    <property type="match status" value="1"/>
</dbReference>
<gene>
    <name evidence="4" type="ORF">CYMTET_46554</name>
</gene>
<dbReference type="Proteomes" id="UP001190700">
    <property type="component" value="Unassembled WGS sequence"/>
</dbReference>
<dbReference type="SUPFAM" id="SSF47616">
    <property type="entry name" value="GST C-terminal domain-like"/>
    <property type="match status" value="1"/>
</dbReference>
<dbReference type="InterPro" id="IPR004046">
    <property type="entry name" value="GST_C"/>
</dbReference>
<dbReference type="AlphaFoldDB" id="A0AAE0EWY8"/>
<dbReference type="InterPro" id="IPR036249">
    <property type="entry name" value="Thioredoxin-like_sf"/>
</dbReference>
<dbReference type="SFLD" id="SFLDG00358">
    <property type="entry name" value="Main_(cytGST)"/>
    <property type="match status" value="1"/>
</dbReference>
<dbReference type="PROSITE" id="PS50404">
    <property type="entry name" value="GST_NTER"/>
    <property type="match status" value="1"/>
</dbReference>
<dbReference type="InterPro" id="IPR036282">
    <property type="entry name" value="Glutathione-S-Trfase_C_sf"/>
</dbReference>
<name>A0AAE0EWY8_9CHLO</name>
<dbReference type="CDD" id="cd00570">
    <property type="entry name" value="GST_N_family"/>
    <property type="match status" value="1"/>
</dbReference>
<feature type="domain" description="GST C-terminal" evidence="3">
    <location>
        <begin position="140"/>
        <end position="274"/>
    </location>
</feature>
<dbReference type="InterPro" id="IPR040079">
    <property type="entry name" value="Glutathione_S-Trfase"/>
</dbReference>
<dbReference type="PANTHER" id="PTHR43969">
    <property type="entry name" value="GLUTATHIONE S TRANSFERASE D10, ISOFORM A-RELATED"/>
    <property type="match status" value="1"/>
</dbReference>
<sequence length="397" mass="45271">MCEVADDELLTREVRDWKGVHVICDAPSACSQKVITALVTKDIPWEYKRIDILTRENRLDFFMGVNPRGVIPVLVNDGRVFIESCEIVKYLEDAFPGHGPELYPRSLRPNIDKLLEMEDNTHTHRNVFSHAGYLLPVRLAIKQWFSKEQLDDWLRKSPGDVRSAKGVSQSKEEHYAKWDRLYKNNGASPAMLLEAFAEVDKFYTHIEGLLGKNSFVHGDQLTLSDIAVVIGVNRLTLSGYPFHRKPNIVAWYKRVKQLPSLALIFYSPQPPMHVILSACAVQYYRWLKGARAIDIIEPQCAPSRLRRFVPPCAVLGGVAMLHHALPDQWLAALLSLATMYFITLARPVKSWSTIIWAPHLHEMDLETVFRPSEDLIRKLNVPSFLTGKPQSIFGKYS</sequence>
<dbReference type="PROSITE" id="PS50405">
    <property type="entry name" value="GST_CTER"/>
    <property type="match status" value="1"/>
</dbReference>
<dbReference type="PANTHER" id="PTHR43969:SF9">
    <property type="entry name" value="GLUTATHIONE S TRANSFERASE D10, ISOFORM A-RELATED"/>
    <property type="match status" value="1"/>
</dbReference>
<dbReference type="Pfam" id="PF13409">
    <property type="entry name" value="GST_N_2"/>
    <property type="match status" value="1"/>
</dbReference>
<dbReference type="EMBL" id="LGRX02032631">
    <property type="protein sequence ID" value="KAK3243816.1"/>
    <property type="molecule type" value="Genomic_DNA"/>
</dbReference>
<evidence type="ECO:0000256" key="1">
    <source>
        <dbReference type="ARBA" id="ARBA00011738"/>
    </source>
</evidence>
<feature type="domain" description="GST N-terminal" evidence="2">
    <location>
        <begin position="18"/>
        <end position="99"/>
    </location>
</feature>
<keyword evidence="5" id="KW-1185">Reference proteome</keyword>
<dbReference type="SUPFAM" id="SSF52833">
    <property type="entry name" value="Thioredoxin-like"/>
    <property type="match status" value="1"/>
</dbReference>
<evidence type="ECO:0000313" key="5">
    <source>
        <dbReference type="Proteomes" id="UP001190700"/>
    </source>
</evidence>
<dbReference type="InterPro" id="IPR004045">
    <property type="entry name" value="Glutathione_S-Trfase_N"/>
</dbReference>
<comment type="subunit">
    <text evidence="1">Homodimer.</text>
</comment>
<evidence type="ECO:0000313" key="4">
    <source>
        <dbReference type="EMBL" id="KAK3243816.1"/>
    </source>
</evidence>
<dbReference type="InterPro" id="IPR010987">
    <property type="entry name" value="Glutathione-S-Trfase_C-like"/>
</dbReference>
<dbReference type="GO" id="GO:0004364">
    <property type="term" value="F:glutathione transferase activity"/>
    <property type="evidence" value="ECO:0007669"/>
    <property type="project" value="TreeGrafter"/>
</dbReference>
<dbReference type="Gene3D" id="1.20.1050.10">
    <property type="match status" value="1"/>
</dbReference>
<evidence type="ECO:0000259" key="3">
    <source>
        <dbReference type="PROSITE" id="PS50405"/>
    </source>
</evidence>
<dbReference type="Gene3D" id="3.40.30.10">
    <property type="entry name" value="Glutaredoxin"/>
    <property type="match status" value="1"/>
</dbReference>
<accession>A0AAE0EWY8</accession>
<protein>
    <recommendedName>
        <fullName evidence="6">Glutathione S-transferase</fullName>
    </recommendedName>
</protein>